<protein>
    <submittedName>
        <fullName evidence="1">Uncharacterized protein</fullName>
    </submittedName>
</protein>
<gene>
    <name evidence="1" type="ORF">BP5553_08838</name>
</gene>
<dbReference type="RefSeq" id="XP_031866104.1">
    <property type="nucleotide sequence ID" value="XM_032017461.1"/>
</dbReference>
<proteinExistence type="predicted"/>
<dbReference type="OrthoDB" id="5226580at2759"/>
<comment type="caution">
    <text evidence="1">The sequence shown here is derived from an EMBL/GenBank/DDBJ whole genome shotgun (WGS) entry which is preliminary data.</text>
</comment>
<dbReference type="AlphaFoldDB" id="A0A370TD46"/>
<sequence>MNYRGIEIFLYKPALHSNPISIGFNTGNSQRMDMLHSCLVSAKSLLDPNLEQPLSVYNPPPPDLTYVLKTISTYDYFDRIIANLDKVGALIDQSLLELCRNPFPTGCANAMRRIKSVYEAKVAAEQARNSVVFEGVGINGDQMDWLDDAYWQELLNDGTFLQYTAV</sequence>
<name>A0A370TD46_9HELO</name>
<evidence type="ECO:0000313" key="2">
    <source>
        <dbReference type="Proteomes" id="UP000254866"/>
    </source>
</evidence>
<dbReference type="GeneID" id="43601687"/>
<accession>A0A370TD46</accession>
<reference evidence="1 2" key="1">
    <citation type="journal article" date="2018" name="IMA Fungus">
        <title>IMA Genome-F 9: Draft genome sequence of Annulohypoxylon stygium, Aspergillus mulundensis, Berkeleyomyces basicola (syn. Thielaviopsis basicola), Ceratocystis smalleyi, two Cercospora beticola strains, Coleophoma cylindrospora, Fusarium fracticaudum, Phialophora cf. hyalina, and Morchella septimelata.</title>
        <authorList>
            <person name="Wingfield B.D."/>
            <person name="Bills G.F."/>
            <person name="Dong Y."/>
            <person name="Huang W."/>
            <person name="Nel W.J."/>
            <person name="Swalarsk-Parry B.S."/>
            <person name="Vaghefi N."/>
            <person name="Wilken P.M."/>
            <person name="An Z."/>
            <person name="de Beer Z.W."/>
            <person name="De Vos L."/>
            <person name="Chen L."/>
            <person name="Duong T.A."/>
            <person name="Gao Y."/>
            <person name="Hammerbacher A."/>
            <person name="Kikkert J.R."/>
            <person name="Li Y."/>
            <person name="Li H."/>
            <person name="Li K."/>
            <person name="Li Q."/>
            <person name="Liu X."/>
            <person name="Ma X."/>
            <person name="Naidoo K."/>
            <person name="Pethybridge S.J."/>
            <person name="Sun J."/>
            <person name="Steenkamp E.T."/>
            <person name="van der Nest M.A."/>
            <person name="van Wyk S."/>
            <person name="Wingfield M.J."/>
            <person name="Xiong C."/>
            <person name="Yue Q."/>
            <person name="Zhang X."/>
        </authorList>
    </citation>
    <scope>NUCLEOTIDE SEQUENCE [LARGE SCALE GENOMIC DNA]</scope>
    <source>
        <strain evidence="1 2">BP 5553</strain>
    </source>
</reference>
<dbReference type="EMBL" id="NPIC01000010">
    <property type="protein sequence ID" value="RDL32382.1"/>
    <property type="molecule type" value="Genomic_DNA"/>
</dbReference>
<evidence type="ECO:0000313" key="1">
    <source>
        <dbReference type="EMBL" id="RDL32382.1"/>
    </source>
</evidence>
<dbReference type="Proteomes" id="UP000254866">
    <property type="component" value="Unassembled WGS sequence"/>
</dbReference>
<dbReference type="STRING" id="2656787.A0A370TD46"/>
<keyword evidence="2" id="KW-1185">Reference proteome</keyword>
<organism evidence="1 2">
    <name type="scientific">Venustampulla echinocandica</name>
    <dbReference type="NCBI Taxonomy" id="2656787"/>
    <lineage>
        <taxon>Eukaryota</taxon>
        <taxon>Fungi</taxon>
        <taxon>Dikarya</taxon>
        <taxon>Ascomycota</taxon>
        <taxon>Pezizomycotina</taxon>
        <taxon>Leotiomycetes</taxon>
        <taxon>Helotiales</taxon>
        <taxon>Pleuroascaceae</taxon>
        <taxon>Venustampulla</taxon>
    </lineage>
</organism>